<dbReference type="AlphaFoldDB" id="A0A366FGK0"/>
<dbReference type="SUPFAM" id="SSF51430">
    <property type="entry name" value="NAD(P)-linked oxidoreductase"/>
    <property type="match status" value="1"/>
</dbReference>
<gene>
    <name evidence="2" type="ORF">DFR50_11165</name>
</gene>
<evidence type="ECO:0000259" key="1">
    <source>
        <dbReference type="Pfam" id="PF00248"/>
    </source>
</evidence>
<dbReference type="GO" id="GO:0005829">
    <property type="term" value="C:cytosol"/>
    <property type="evidence" value="ECO:0007669"/>
    <property type="project" value="TreeGrafter"/>
</dbReference>
<organism evidence="2 3">
    <name type="scientific">Roseiarcus fermentans</name>
    <dbReference type="NCBI Taxonomy" id="1473586"/>
    <lineage>
        <taxon>Bacteria</taxon>
        <taxon>Pseudomonadati</taxon>
        <taxon>Pseudomonadota</taxon>
        <taxon>Alphaproteobacteria</taxon>
        <taxon>Hyphomicrobiales</taxon>
        <taxon>Roseiarcaceae</taxon>
        <taxon>Roseiarcus</taxon>
    </lineage>
</organism>
<evidence type="ECO:0000313" key="3">
    <source>
        <dbReference type="Proteomes" id="UP000253529"/>
    </source>
</evidence>
<sequence length="350" mass="38537">MPMGVNGRGLRTRKFVTRLGAELTFSELGFGGAPLGNLYRPLTEKEARTTLETVWATGCRYFDTAPLYGLGLSETRLNGFLRPKPRHSYLLSTKVGRLLEVCKPQERSRPNAFFETPSRRERFDYSYDGVLRSLEQSLERLGLDSIDIVFAHDVDLTTHGCSEAVECRLAEFMNGGYRALDELRAAGVVKAIGAGVNECEAAEAFARAGDFDVFMIAGRYTLLEQDALTNFLPMCRQMGIGVVVGGPFNSGILATGVKSDAHYNYRPPPDAVKARVRRIQTVCRDHNVRLPEAALHFPLGHPAVLSVVPGVARASEARRNAAMMAKKIPPALWRALKGEGLLREDAPCPR</sequence>
<proteinExistence type="predicted"/>
<dbReference type="GO" id="GO:0016491">
    <property type="term" value="F:oxidoreductase activity"/>
    <property type="evidence" value="ECO:0007669"/>
    <property type="project" value="InterPro"/>
</dbReference>
<name>A0A366FGK0_9HYPH</name>
<dbReference type="InterPro" id="IPR020471">
    <property type="entry name" value="AKR"/>
</dbReference>
<dbReference type="Proteomes" id="UP000253529">
    <property type="component" value="Unassembled WGS sequence"/>
</dbReference>
<feature type="domain" description="NADP-dependent oxidoreductase" evidence="1">
    <location>
        <begin position="27"/>
        <end position="334"/>
    </location>
</feature>
<dbReference type="PANTHER" id="PTHR42686:SF1">
    <property type="entry name" value="GH17980P-RELATED"/>
    <property type="match status" value="1"/>
</dbReference>
<comment type="caution">
    <text evidence="2">The sequence shown here is derived from an EMBL/GenBank/DDBJ whole genome shotgun (WGS) entry which is preliminary data.</text>
</comment>
<dbReference type="Gene3D" id="3.20.20.100">
    <property type="entry name" value="NADP-dependent oxidoreductase domain"/>
    <property type="match status" value="1"/>
</dbReference>
<protein>
    <submittedName>
        <fullName evidence="2">D-threo-aldose 1-dehydrogenase</fullName>
    </submittedName>
</protein>
<accession>A0A366FGK0</accession>
<dbReference type="PANTHER" id="PTHR42686">
    <property type="entry name" value="GH17980P-RELATED"/>
    <property type="match status" value="1"/>
</dbReference>
<evidence type="ECO:0000313" key="2">
    <source>
        <dbReference type="EMBL" id="RBP13803.1"/>
    </source>
</evidence>
<dbReference type="Pfam" id="PF00248">
    <property type="entry name" value="Aldo_ket_red"/>
    <property type="match status" value="1"/>
</dbReference>
<reference evidence="2 3" key="1">
    <citation type="submission" date="2018-06" db="EMBL/GenBank/DDBJ databases">
        <title>Genomic Encyclopedia of Type Strains, Phase IV (KMG-IV): sequencing the most valuable type-strain genomes for metagenomic binning, comparative biology and taxonomic classification.</title>
        <authorList>
            <person name="Goeker M."/>
        </authorList>
    </citation>
    <scope>NUCLEOTIDE SEQUENCE [LARGE SCALE GENOMIC DNA]</scope>
    <source>
        <strain evidence="2 3">DSM 24875</strain>
    </source>
</reference>
<dbReference type="EMBL" id="QNRK01000011">
    <property type="protein sequence ID" value="RBP13803.1"/>
    <property type="molecule type" value="Genomic_DNA"/>
</dbReference>
<keyword evidence="3" id="KW-1185">Reference proteome</keyword>
<dbReference type="InterPro" id="IPR036812">
    <property type="entry name" value="NAD(P)_OxRdtase_dom_sf"/>
</dbReference>
<dbReference type="InterPro" id="IPR023210">
    <property type="entry name" value="NADP_OxRdtase_dom"/>
</dbReference>